<evidence type="ECO:0000256" key="3">
    <source>
        <dbReference type="ARBA" id="ARBA00017144"/>
    </source>
</evidence>
<dbReference type="PANTHER" id="PTHR10344:SF4">
    <property type="entry name" value="UMP-CMP KINASE 2, MITOCHONDRIAL"/>
    <property type="match status" value="1"/>
</dbReference>
<evidence type="ECO:0000256" key="2">
    <source>
        <dbReference type="ARBA" id="ARBA00012980"/>
    </source>
</evidence>
<keyword evidence="4 10" id="KW-0808">Transferase</keyword>
<dbReference type="PROSITE" id="PS01331">
    <property type="entry name" value="THYMIDYLATE_KINASE"/>
    <property type="match status" value="1"/>
</dbReference>
<gene>
    <name evidence="10" type="primary">tmk</name>
    <name evidence="12" type="ORF">RS022_06820</name>
</gene>
<dbReference type="EC" id="2.7.4.9" evidence="2 10"/>
<proteinExistence type="inferred from homology"/>
<evidence type="ECO:0000256" key="5">
    <source>
        <dbReference type="ARBA" id="ARBA00022727"/>
    </source>
</evidence>
<feature type="domain" description="Thymidylate kinase-like" evidence="11">
    <location>
        <begin position="6"/>
        <end position="191"/>
    </location>
</feature>
<reference evidence="12 13" key="1">
    <citation type="journal article" date="2023" name="Microbiol. Resour. Announc.">
        <title>Complete Genome of 'Candidatus Phytoplasma rubi' RS, a Phytopathogenic Bacterium Associated with Rubus Stunt Disease.</title>
        <authorList>
            <person name="Duckeck D."/>
            <person name="Zubert C."/>
            <person name="Bohm J.W."/>
            <person name="Carminati G."/>
            <person name="Schneider B."/>
            <person name="Kube M."/>
        </authorList>
    </citation>
    <scope>NUCLEOTIDE SEQUENCE [LARGE SCALE GENOMIC DNA]</scope>
    <source>
        <strain evidence="12 13">RS</strain>
    </source>
</reference>
<feature type="binding site" evidence="10">
    <location>
        <begin position="8"/>
        <end position="15"/>
    </location>
    <ligand>
        <name>ATP</name>
        <dbReference type="ChEBI" id="CHEBI:30616"/>
    </ligand>
</feature>
<evidence type="ECO:0000259" key="11">
    <source>
        <dbReference type="Pfam" id="PF02223"/>
    </source>
</evidence>
<keyword evidence="5 10" id="KW-0545">Nucleotide biosynthesis</keyword>
<keyword evidence="7 10" id="KW-0418">Kinase</keyword>
<organism evidence="12 13">
    <name type="scientific">Candidatus Phytoplasma rubi</name>
    <dbReference type="NCBI Taxonomy" id="399025"/>
    <lineage>
        <taxon>Bacteria</taxon>
        <taxon>Bacillati</taxon>
        <taxon>Mycoplasmatota</taxon>
        <taxon>Mollicutes</taxon>
        <taxon>Acholeplasmatales</taxon>
        <taxon>Acholeplasmataceae</taxon>
        <taxon>Candidatus Phytoplasma</taxon>
        <taxon>16SrV (Elm yellows group)</taxon>
    </lineage>
</organism>
<dbReference type="GO" id="GO:0016301">
    <property type="term" value="F:kinase activity"/>
    <property type="evidence" value="ECO:0007669"/>
    <property type="project" value="UniProtKB-KW"/>
</dbReference>
<dbReference type="InterPro" id="IPR039430">
    <property type="entry name" value="Thymidylate_kin-like_dom"/>
</dbReference>
<evidence type="ECO:0000313" key="13">
    <source>
        <dbReference type="Proteomes" id="UP001164727"/>
    </source>
</evidence>
<evidence type="ECO:0000256" key="7">
    <source>
        <dbReference type="ARBA" id="ARBA00022777"/>
    </source>
</evidence>
<dbReference type="EMBL" id="CP114006">
    <property type="protein sequence ID" value="WAN63511.1"/>
    <property type="molecule type" value="Genomic_DNA"/>
</dbReference>
<evidence type="ECO:0000256" key="10">
    <source>
        <dbReference type="HAMAP-Rule" id="MF_00165"/>
    </source>
</evidence>
<dbReference type="SUPFAM" id="SSF52540">
    <property type="entry name" value="P-loop containing nucleoside triphosphate hydrolases"/>
    <property type="match status" value="1"/>
</dbReference>
<keyword evidence="8 10" id="KW-0067">ATP-binding</keyword>
<comment type="similarity">
    <text evidence="1 10">Belongs to the thymidylate kinase family.</text>
</comment>
<dbReference type="Pfam" id="PF02223">
    <property type="entry name" value="Thymidylate_kin"/>
    <property type="match status" value="1"/>
</dbReference>
<dbReference type="InterPro" id="IPR018095">
    <property type="entry name" value="Thymidylate_kin_CS"/>
</dbReference>
<keyword evidence="13" id="KW-1185">Reference proteome</keyword>
<comment type="function">
    <text evidence="10">Phosphorylation of dTMP to form dTDP in both de novo and salvage pathways of dTTP synthesis.</text>
</comment>
<evidence type="ECO:0000256" key="8">
    <source>
        <dbReference type="ARBA" id="ARBA00022840"/>
    </source>
</evidence>
<dbReference type="NCBIfam" id="TIGR00041">
    <property type="entry name" value="DTMP_kinase"/>
    <property type="match status" value="1"/>
</dbReference>
<evidence type="ECO:0000256" key="6">
    <source>
        <dbReference type="ARBA" id="ARBA00022741"/>
    </source>
</evidence>
<dbReference type="Gene3D" id="3.40.50.300">
    <property type="entry name" value="P-loop containing nucleotide triphosphate hydrolases"/>
    <property type="match status" value="1"/>
</dbReference>
<accession>A0ABY7BTP7</accession>
<dbReference type="CDD" id="cd01672">
    <property type="entry name" value="TMPK"/>
    <property type="match status" value="1"/>
</dbReference>
<name>A0ABY7BTP7_9MOLU</name>
<protein>
    <recommendedName>
        <fullName evidence="3 10">Thymidylate kinase</fullName>
        <ecNumber evidence="2 10">2.7.4.9</ecNumber>
    </recommendedName>
    <alternativeName>
        <fullName evidence="10">dTMP kinase</fullName>
    </alternativeName>
</protein>
<dbReference type="RefSeq" id="WP_268849708.1">
    <property type="nucleotide sequence ID" value="NZ_CP114006.1"/>
</dbReference>
<keyword evidence="6 10" id="KW-0547">Nucleotide-binding</keyword>
<evidence type="ECO:0000256" key="9">
    <source>
        <dbReference type="ARBA" id="ARBA00048743"/>
    </source>
</evidence>
<evidence type="ECO:0000256" key="1">
    <source>
        <dbReference type="ARBA" id="ARBA00009776"/>
    </source>
</evidence>
<dbReference type="HAMAP" id="MF_00165">
    <property type="entry name" value="Thymidylate_kinase"/>
    <property type="match status" value="1"/>
</dbReference>
<evidence type="ECO:0000313" key="12">
    <source>
        <dbReference type="EMBL" id="WAN63511.1"/>
    </source>
</evidence>
<comment type="catalytic activity">
    <reaction evidence="9 10">
        <text>dTMP + ATP = dTDP + ADP</text>
        <dbReference type="Rhea" id="RHEA:13517"/>
        <dbReference type="ChEBI" id="CHEBI:30616"/>
        <dbReference type="ChEBI" id="CHEBI:58369"/>
        <dbReference type="ChEBI" id="CHEBI:63528"/>
        <dbReference type="ChEBI" id="CHEBI:456216"/>
        <dbReference type="EC" id="2.7.4.9"/>
    </reaction>
</comment>
<dbReference type="InterPro" id="IPR027417">
    <property type="entry name" value="P-loop_NTPase"/>
</dbReference>
<evidence type="ECO:0000256" key="4">
    <source>
        <dbReference type="ARBA" id="ARBA00022679"/>
    </source>
</evidence>
<dbReference type="PANTHER" id="PTHR10344">
    <property type="entry name" value="THYMIDYLATE KINASE"/>
    <property type="match status" value="1"/>
</dbReference>
<dbReference type="Proteomes" id="UP001164727">
    <property type="component" value="Chromosome"/>
</dbReference>
<sequence length="206" mass="24436">MIFISFEGCEGTGKTTLSHFLFEKMIQKYSVILTKEPGGCSFNMEMRKILFRYCNKIDFYTEALFYAADRIEHLKKVIIPALKDNKIVICDRYIDSSIAYQGYARKLGPDFIKKINFLAMENLPNITFYLDLEPEIGIKRLKEQRKYKIEYFDLQKNSFHNEVRKGYLKLCEQYPERIYKIDATLSLEKIKLIIENKIHQLLKNKI</sequence>
<dbReference type="InterPro" id="IPR018094">
    <property type="entry name" value="Thymidylate_kinase"/>
</dbReference>